<feature type="region of interest" description="Disordered" evidence="1">
    <location>
        <begin position="46"/>
        <end position="224"/>
    </location>
</feature>
<feature type="compositionally biased region" description="Polar residues" evidence="1">
    <location>
        <begin position="16"/>
        <end position="28"/>
    </location>
</feature>
<dbReference type="InterPro" id="IPR025224">
    <property type="entry name" value="CCAR1/CCAR2"/>
</dbReference>
<feature type="region of interest" description="Disordered" evidence="1">
    <location>
        <begin position="1"/>
        <end position="34"/>
    </location>
</feature>
<organism evidence="2">
    <name type="scientific">Brassica cretica</name>
    <name type="common">Mustard</name>
    <dbReference type="NCBI Taxonomy" id="69181"/>
    <lineage>
        <taxon>Eukaryota</taxon>
        <taxon>Viridiplantae</taxon>
        <taxon>Streptophyta</taxon>
        <taxon>Embryophyta</taxon>
        <taxon>Tracheophyta</taxon>
        <taxon>Spermatophyta</taxon>
        <taxon>Magnoliopsida</taxon>
        <taxon>eudicotyledons</taxon>
        <taxon>Gunneridae</taxon>
        <taxon>Pentapetalae</taxon>
        <taxon>rosids</taxon>
        <taxon>malvids</taxon>
        <taxon>Brassicales</taxon>
        <taxon>Brassicaceae</taxon>
        <taxon>Brassiceae</taxon>
        <taxon>Brassica</taxon>
    </lineage>
</organism>
<dbReference type="AlphaFoldDB" id="A0A8S9IPA5"/>
<proteinExistence type="predicted"/>
<gene>
    <name evidence="2" type="ORF">F2Q70_00002453</name>
</gene>
<evidence type="ECO:0000256" key="1">
    <source>
        <dbReference type="SAM" id="MobiDB-lite"/>
    </source>
</evidence>
<comment type="caution">
    <text evidence="2">The sequence shown here is derived from an EMBL/GenBank/DDBJ whole genome shotgun (WGS) entry which is preliminary data.</text>
</comment>
<dbReference type="PANTHER" id="PTHR14304">
    <property type="entry name" value="CELL DIVISION CYCLE AND APOPTOSIS REGULATOR PROTEIN"/>
    <property type="match status" value="1"/>
</dbReference>
<dbReference type="EMBL" id="QGKY02001015">
    <property type="protein sequence ID" value="KAF2571728.1"/>
    <property type="molecule type" value="Genomic_DNA"/>
</dbReference>
<name>A0A8S9IPA5_BRACR</name>
<sequence>MHYGRRLESDPHGLSLHSTSSYASQHTPSLLGAAPRRNLDDYIYMESSSNPGYGVSLPPGRDYGTGKGILTAASLDLDYPGGMLARGGPRVDDLRKDDRASYLREFELREEERRRENLRARDKERERERDRERDREREREREKEREKQRARDRERDRIRDKEREDERERDRKRALERKRDRTPTARATSRDPKERTPVPKAVSRDARSSSLRRDTQHREASIRRPSPVRPIRRDYVCKVLSSRLVDMERDYVTLDKRYPRLFLPSEFSKVVVNWPKQKLTLSMHTAVR</sequence>
<accession>A0A8S9IPA5</accession>
<dbReference type="PANTHER" id="PTHR14304:SF11">
    <property type="entry name" value="SAP DOMAIN-CONTAINING PROTEIN"/>
    <property type="match status" value="1"/>
</dbReference>
<dbReference type="GO" id="GO:0005634">
    <property type="term" value="C:nucleus"/>
    <property type="evidence" value="ECO:0007669"/>
    <property type="project" value="TreeGrafter"/>
</dbReference>
<feature type="compositionally biased region" description="Basic and acidic residues" evidence="1">
    <location>
        <begin position="1"/>
        <end position="11"/>
    </location>
</feature>
<evidence type="ECO:0000313" key="2">
    <source>
        <dbReference type="EMBL" id="KAF2571728.1"/>
    </source>
</evidence>
<feature type="compositionally biased region" description="Basic and acidic residues" evidence="1">
    <location>
        <begin position="89"/>
        <end position="222"/>
    </location>
</feature>
<reference evidence="2" key="1">
    <citation type="submission" date="2019-12" db="EMBL/GenBank/DDBJ databases">
        <title>Genome sequencing and annotation of Brassica cretica.</title>
        <authorList>
            <person name="Studholme D.J."/>
            <person name="Sarris P.F."/>
        </authorList>
    </citation>
    <scope>NUCLEOTIDE SEQUENCE</scope>
    <source>
        <strain evidence="2">PFS-102/07</strain>
        <tissue evidence="2">Leaf</tissue>
    </source>
</reference>
<protein>
    <submittedName>
        <fullName evidence="2">Uncharacterized protein</fullName>
    </submittedName>
</protein>
<dbReference type="GO" id="GO:0006355">
    <property type="term" value="P:regulation of DNA-templated transcription"/>
    <property type="evidence" value="ECO:0007669"/>
    <property type="project" value="InterPro"/>
</dbReference>